<protein>
    <submittedName>
        <fullName evidence="1">Uncharacterized protein</fullName>
    </submittedName>
</protein>
<name>A0A3S4IFN2_CHRVL</name>
<dbReference type="EMBL" id="LR134182">
    <property type="protein sequence ID" value="VEB42449.1"/>
    <property type="molecule type" value="Genomic_DNA"/>
</dbReference>
<organism evidence="1 2">
    <name type="scientific">Chromobacterium violaceum</name>
    <dbReference type="NCBI Taxonomy" id="536"/>
    <lineage>
        <taxon>Bacteria</taxon>
        <taxon>Pseudomonadati</taxon>
        <taxon>Pseudomonadota</taxon>
        <taxon>Betaproteobacteria</taxon>
        <taxon>Neisseriales</taxon>
        <taxon>Chromobacteriaceae</taxon>
        <taxon>Chromobacterium</taxon>
    </lineage>
</organism>
<dbReference type="Proteomes" id="UP000275777">
    <property type="component" value="Chromosome"/>
</dbReference>
<dbReference type="AlphaFoldDB" id="A0A3S4IFN2"/>
<proteinExistence type="predicted"/>
<evidence type="ECO:0000313" key="2">
    <source>
        <dbReference type="Proteomes" id="UP000275777"/>
    </source>
</evidence>
<reference evidence="1 2" key="1">
    <citation type="submission" date="2018-12" db="EMBL/GenBank/DDBJ databases">
        <authorList>
            <consortium name="Pathogen Informatics"/>
        </authorList>
    </citation>
    <scope>NUCLEOTIDE SEQUENCE [LARGE SCALE GENOMIC DNA]</scope>
    <source>
        <strain evidence="1 2">NCTC9695</strain>
    </source>
</reference>
<accession>A0A3S4IFN2</accession>
<sequence>MQTLELEIKTLLIDALNLEDITADDIATTARYSGRAWA</sequence>
<gene>
    <name evidence="1" type="ORF">NCTC9695_02899</name>
</gene>
<evidence type="ECO:0000313" key="1">
    <source>
        <dbReference type="EMBL" id="VEB42449.1"/>
    </source>
</evidence>